<feature type="repeat" description="TPR" evidence="4">
    <location>
        <begin position="131"/>
        <end position="164"/>
    </location>
</feature>
<dbReference type="InterPro" id="IPR044059">
    <property type="entry name" value="Csn1/TTC4_wheel"/>
</dbReference>
<dbReference type="InterPro" id="IPR011990">
    <property type="entry name" value="TPR-like_helical_dom_sf"/>
</dbReference>
<reference evidence="7" key="1">
    <citation type="submission" date="2023-03" db="EMBL/GenBank/DDBJ databases">
        <title>Massive genome expansion in bonnet fungi (Mycena s.s.) driven by repeated elements and novel gene families across ecological guilds.</title>
        <authorList>
            <consortium name="Lawrence Berkeley National Laboratory"/>
            <person name="Harder C.B."/>
            <person name="Miyauchi S."/>
            <person name="Viragh M."/>
            <person name="Kuo A."/>
            <person name="Thoen E."/>
            <person name="Andreopoulos B."/>
            <person name="Lu D."/>
            <person name="Skrede I."/>
            <person name="Drula E."/>
            <person name="Henrissat B."/>
            <person name="Morin E."/>
            <person name="Kohler A."/>
            <person name="Barry K."/>
            <person name="LaButti K."/>
            <person name="Morin E."/>
            <person name="Salamov A."/>
            <person name="Lipzen A."/>
            <person name="Mereny Z."/>
            <person name="Hegedus B."/>
            <person name="Baldrian P."/>
            <person name="Stursova M."/>
            <person name="Weitz H."/>
            <person name="Taylor A."/>
            <person name="Grigoriev I.V."/>
            <person name="Nagy L.G."/>
            <person name="Martin F."/>
            <person name="Kauserud H."/>
        </authorList>
    </citation>
    <scope>NUCLEOTIDE SEQUENCE</scope>
    <source>
        <strain evidence="7">9144</strain>
    </source>
</reference>
<dbReference type="GO" id="GO:0005634">
    <property type="term" value="C:nucleus"/>
    <property type="evidence" value="ECO:0007669"/>
    <property type="project" value="TreeGrafter"/>
</dbReference>
<evidence type="ECO:0000259" key="6">
    <source>
        <dbReference type="Pfam" id="PF18972"/>
    </source>
</evidence>
<accession>A0AAD6YUC7</accession>
<dbReference type="SUPFAM" id="SSF48452">
    <property type="entry name" value="TPR-like"/>
    <property type="match status" value="1"/>
</dbReference>
<dbReference type="PANTHER" id="PTHR46035">
    <property type="entry name" value="TETRATRICOPEPTIDE REPEAT PROTEIN 4"/>
    <property type="match status" value="1"/>
</dbReference>
<proteinExistence type="inferred from homology"/>
<dbReference type="PROSITE" id="PS50005">
    <property type="entry name" value="TPR"/>
    <property type="match status" value="1"/>
</dbReference>
<feature type="coiled-coil region" evidence="5">
    <location>
        <begin position="175"/>
        <end position="209"/>
    </location>
</feature>
<comment type="caution">
    <text evidence="7">The sequence shown here is derived from an EMBL/GenBank/DDBJ whole genome shotgun (WGS) entry which is preliminary data.</text>
</comment>
<evidence type="ECO:0000256" key="5">
    <source>
        <dbReference type="SAM" id="Coils"/>
    </source>
</evidence>
<dbReference type="Gene3D" id="1.25.40.10">
    <property type="entry name" value="Tetratricopeptide repeat domain"/>
    <property type="match status" value="1"/>
</dbReference>
<sequence length="361" mass="40715">MSVQLIGPKPLPKATLDEKLKEFDSVPLFMKALPEEEADDPMIAALQSLAYEGTPDEIALNFKEQGNEYFKGKRFREALGFYTQGVDAKPADLALQEVLLCNRAACNLELKNNGSVLRDCSKVLTINPRSSKAFYRSAMALLALEKAEEALDCCDRCLRFDPENKGVQSVRHQSLQIKEALDKKKKQRLDRLQREKDAELKLNLILRERNMIVISRKDGTQNPYAPHFDSEDPTESSLIIPVFLLYPQYATSDVIPEFVEDTPFAAHLSTMFPPQAPPPHWDLNGEYVDGQLVVYAMTHRKRLLRVGKKMSLREVCAAAKGKDGEPKDGLELKDGCLTFVVLPKGDVEKKWVDEYKATRDA</sequence>
<evidence type="ECO:0000256" key="4">
    <source>
        <dbReference type="PROSITE-ProRule" id="PRU00339"/>
    </source>
</evidence>
<keyword evidence="8" id="KW-1185">Reference proteome</keyword>
<protein>
    <recommendedName>
        <fullName evidence="6">Cns1/TTC4 wheel domain-containing protein</fullName>
    </recommendedName>
</protein>
<dbReference type="EMBL" id="JARJCW010000002">
    <property type="protein sequence ID" value="KAJ7228984.1"/>
    <property type="molecule type" value="Genomic_DNA"/>
</dbReference>
<gene>
    <name evidence="7" type="ORF">GGX14DRAFT_509919</name>
</gene>
<keyword evidence="2 4" id="KW-0802">TPR repeat</keyword>
<dbReference type="GO" id="GO:0051879">
    <property type="term" value="F:Hsp90 protein binding"/>
    <property type="evidence" value="ECO:0007669"/>
    <property type="project" value="InterPro"/>
</dbReference>
<dbReference type="GO" id="GO:0030544">
    <property type="term" value="F:Hsp70 protein binding"/>
    <property type="evidence" value="ECO:0007669"/>
    <property type="project" value="TreeGrafter"/>
</dbReference>
<organism evidence="7 8">
    <name type="scientific">Mycena pura</name>
    <dbReference type="NCBI Taxonomy" id="153505"/>
    <lineage>
        <taxon>Eukaryota</taxon>
        <taxon>Fungi</taxon>
        <taxon>Dikarya</taxon>
        <taxon>Basidiomycota</taxon>
        <taxon>Agaricomycotina</taxon>
        <taxon>Agaricomycetes</taxon>
        <taxon>Agaricomycetidae</taxon>
        <taxon>Agaricales</taxon>
        <taxon>Marasmiineae</taxon>
        <taxon>Mycenaceae</taxon>
        <taxon>Mycena</taxon>
    </lineage>
</organism>
<evidence type="ECO:0000313" key="7">
    <source>
        <dbReference type="EMBL" id="KAJ7228984.1"/>
    </source>
</evidence>
<evidence type="ECO:0000256" key="3">
    <source>
        <dbReference type="ARBA" id="ARBA00023602"/>
    </source>
</evidence>
<name>A0AAD6YUC7_9AGAR</name>
<comment type="similarity">
    <text evidence="3">Belongs to the TTC4 family.</text>
</comment>
<dbReference type="PANTHER" id="PTHR46035:SF1">
    <property type="entry name" value="TETRATRICOPEPTIDE REPEAT PROTEIN 4"/>
    <property type="match status" value="1"/>
</dbReference>
<dbReference type="CDD" id="cd21377">
    <property type="entry name" value="CTWD_Cns1-like"/>
    <property type="match status" value="1"/>
</dbReference>
<keyword evidence="1" id="KW-0677">Repeat</keyword>
<evidence type="ECO:0000313" key="8">
    <source>
        <dbReference type="Proteomes" id="UP001219525"/>
    </source>
</evidence>
<dbReference type="AlphaFoldDB" id="A0AAD6YUC7"/>
<dbReference type="InterPro" id="IPR019734">
    <property type="entry name" value="TPR_rpt"/>
</dbReference>
<dbReference type="GO" id="GO:0006457">
    <property type="term" value="P:protein folding"/>
    <property type="evidence" value="ECO:0007669"/>
    <property type="project" value="TreeGrafter"/>
</dbReference>
<evidence type="ECO:0000256" key="2">
    <source>
        <dbReference type="ARBA" id="ARBA00022803"/>
    </source>
</evidence>
<feature type="domain" description="Cns1/TTC4 wheel" evidence="6">
    <location>
        <begin position="233"/>
        <end position="355"/>
    </location>
</feature>
<keyword evidence="5" id="KW-0175">Coiled coil</keyword>
<evidence type="ECO:0000256" key="1">
    <source>
        <dbReference type="ARBA" id="ARBA00022737"/>
    </source>
</evidence>
<dbReference type="Pfam" id="PF18972">
    <property type="entry name" value="Wheel"/>
    <property type="match status" value="1"/>
</dbReference>
<dbReference type="Proteomes" id="UP001219525">
    <property type="component" value="Unassembled WGS sequence"/>
</dbReference>
<dbReference type="GO" id="GO:0005829">
    <property type="term" value="C:cytosol"/>
    <property type="evidence" value="ECO:0007669"/>
    <property type="project" value="TreeGrafter"/>
</dbReference>
<dbReference type="SMART" id="SM00028">
    <property type="entry name" value="TPR"/>
    <property type="match status" value="3"/>
</dbReference>